<dbReference type="AlphaFoldDB" id="A0A0J9T229"/>
<sequence length="121" mass="14933">ALDKIWKHDNVLNNNFRRLLANYDLQRESQHNIYRKRLSENLMDTKKKYVRDNISSYSQIKKKETNNLDAYMKGYERRYLKKKGLAKLDCYWEKKVFEKIEYINKLAENMKHDKKSFKKKY</sequence>
<proteinExistence type="predicted"/>
<feature type="non-terminal residue" evidence="1">
    <location>
        <position position="1"/>
    </location>
</feature>
<protein>
    <submittedName>
        <fullName evidence="1">Uncharacterized protein</fullName>
    </submittedName>
</protein>
<name>A0A0J9T229_PLAV1</name>
<gene>
    <name evidence="1" type="ORF">PVBG_06014</name>
</gene>
<evidence type="ECO:0000313" key="2">
    <source>
        <dbReference type="Proteomes" id="UP000053327"/>
    </source>
</evidence>
<dbReference type="Proteomes" id="UP000053327">
    <property type="component" value="Unassembled WGS sequence"/>
</dbReference>
<dbReference type="InterPro" id="IPR022139">
    <property type="entry name" value="Fam-L/Fam-M-like_plasmodium"/>
</dbReference>
<evidence type="ECO:0000313" key="1">
    <source>
        <dbReference type="EMBL" id="KMZ88652.1"/>
    </source>
</evidence>
<dbReference type="OrthoDB" id="10536149at2759"/>
<reference evidence="1 2" key="1">
    <citation type="submission" date="2011-08" db="EMBL/GenBank/DDBJ databases">
        <title>The Genome Sequence of Plasmodium vivax Brazil I.</title>
        <authorList>
            <consortium name="The Broad Institute Genome Sequencing Platform"/>
            <consortium name="The Broad Institute Genome Sequencing Center for Infectious Disease"/>
            <person name="Neafsey D."/>
            <person name="Carlton J."/>
            <person name="Barnwell J."/>
            <person name="Collins W."/>
            <person name="Escalante A."/>
            <person name="Mullikin J."/>
            <person name="Saul A."/>
            <person name="Guigo R."/>
            <person name="Camara F."/>
            <person name="Young S.K."/>
            <person name="Zeng Q."/>
            <person name="Gargeya S."/>
            <person name="Fitzgerald M."/>
            <person name="Haas B."/>
            <person name="Abouelleil A."/>
            <person name="Alvarado L."/>
            <person name="Arachchi H.M."/>
            <person name="Berlin A."/>
            <person name="Brown A."/>
            <person name="Chapman S.B."/>
            <person name="Chen Z."/>
            <person name="Dunbar C."/>
            <person name="Freedman E."/>
            <person name="Gearin G."/>
            <person name="Gellesch M."/>
            <person name="Goldberg J."/>
            <person name="Griggs A."/>
            <person name="Gujja S."/>
            <person name="Heiman D."/>
            <person name="Howarth C."/>
            <person name="Larson L."/>
            <person name="Lui A."/>
            <person name="MacDonald P.J.P."/>
            <person name="Montmayeur A."/>
            <person name="Murphy C."/>
            <person name="Neiman D."/>
            <person name="Pearson M."/>
            <person name="Priest M."/>
            <person name="Roberts A."/>
            <person name="Saif S."/>
            <person name="Shea T."/>
            <person name="Shenoy N."/>
            <person name="Sisk P."/>
            <person name="Stolte C."/>
            <person name="Sykes S."/>
            <person name="Wortman J."/>
            <person name="Nusbaum C."/>
            <person name="Birren B."/>
        </authorList>
    </citation>
    <scope>NUCLEOTIDE SEQUENCE [LARGE SCALE GENOMIC DNA]</scope>
    <source>
        <strain evidence="1 2">Brazil I</strain>
    </source>
</reference>
<dbReference type="Pfam" id="PF12420">
    <property type="entry name" value="DUF3671"/>
    <property type="match status" value="1"/>
</dbReference>
<accession>A0A0J9T229</accession>
<feature type="non-terminal residue" evidence="1">
    <location>
        <position position="121"/>
    </location>
</feature>
<organism evidence="1 2">
    <name type="scientific">Plasmodium vivax (strain Brazil I)</name>
    <dbReference type="NCBI Taxonomy" id="1033975"/>
    <lineage>
        <taxon>Eukaryota</taxon>
        <taxon>Sar</taxon>
        <taxon>Alveolata</taxon>
        <taxon>Apicomplexa</taxon>
        <taxon>Aconoidasida</taxon>
        <taxon>Haemosporida</taxon>
        <taxon>Plasmodiidae</taxon>
        <taxon>Plasmodium</taxon>
        <taxon>Plasmodium (Plasmodium)</taxon>
    </lineage>
</organism>
<dbReference type="EMBL" id="KQ234759">
    <property type="protein sequence ID" value="KMZ88652.1"/>
    <property type="molecule type" value="Genomic_DNA"/>
</dbReference>